<keyword evidence="3" id="KW-1185">Reference proteome</keyword>
<dbReference type="EMBL" id="CP121694">
    <property type="protein sequence ID" value="WRO23428.1"/>
    <property type="molecule type" value="Genomic_DNA"/>
</dbReference>
<reference evidence="2 3" key="1">
    <citation type="submission" date="2023-04" db="EMBL/GenBank/DDBJ databases">
        <authorList>
            <person name="Hsu D."/>
        </authorList>
    </citation>
    <scope>NUCLEOTIDE SEQUENCE [LARGE SCALE GENOMIC DNA]</scope>
    <source>
        <strain evidence="2 3">MK1</strain>
    </source>
</reference>
<sequence length="371" mass="42985">MFTHTSYIFILLSITAGLLTLLSSVGIFVSLIIQRRVERLQDILEELTDQSYQEDLNLSGKIYNLIEKYQMQYLLPDKPSKTIVNYMDLTISVVITFWAATLVLSYQPPWHWQSLVSLFPMIVAFVLMFFFRQLLKNAINPLNNQLLNAIIPPPVKLRSVSFLSHYVNVSVKSILKQARLNLVVRKQSSLKADCDTLGAVVLKEELSFDDFLYYCRLHTGNHNLFLGFGQIAITFPKDDITNKPVPIQRNVNIPLGRTYWHILPHKDFLSVQLLVFPRGEKYPIEYNFDLREENDYFVSWEEPMARINRSIIYQVTEQGKVILRDGLDEAPYLKHIQDSLAFDGKRRFVVNPGAELEPDEVKHCDETVFVH</sequence>
<dbReference type="KEGG" id="dbc:MFMK1_003288"/>
<proteinExistence type="predicted"/>
<name>A0AAU0UVS8_9FIRM</name>
<feature type="transmembrane region" description="Helical" evidence="1">
    <location>
        <begin position="110"/>
        <end position="131"/>
    </location>
</feature>
<dbReference type="Proteomes" id="UP001329915">
    <property type="component" value="Chromosome"/>
</dbReference>
<evidence type="ECO:0000256" key="1">
    <source>
        <dbReference type="SAM" id="Phobius"/>
    </source>
</evidence>
<evidence type="ECO:0000313" key="3">
    <source>
        <dbReference type="Proteomes" id="UP001329915"/>
    </source>
</evidence>
<keyword evidence="1" id="KW-0812">Transmembrane</keyword>
<feature type="transmembrane region" description="Helical" evidence="1">
    <location>
        <begin position="6"/>
        <end position="33"/>
    </location>
</feature>
<keyword evidence="1" id="KW-0472">Membrane</keyword>
<keyword evidence="1" id="KW-1133">Transmembrane helix</keyword>
<accession>A0AAU0UVS8</accession>
<feature type="transmembrane region" description="Helical" evidence="1">
    <location>
        <begin position="83"/>
        <end position="104"/>
    </location>
</feature>
<gene>
    <name evidence="2" type="ORF">MFMK1_003288</name>
</gene>
<dbReference type="RefSeq" id="WP_366922811.1">
    <property type="nucleotide sequence ID" value="NZ_CP121694.1"/>
</dbReference>
<organism evidence="2 3">
    <name type="scientific">Metallumcola ferriviriculae</name>
    <dbReference type="NCBI Taxonomy" id="3039180"/>
    <lineage>
        <taxon>Bacteria</taxon>
        <taxon>Bacillati</taxon>
        <taxon>Bacillota</taxon>
        <taxon>Clostridia</taxon>
        <taxon>Neomoorellales</taxon>
        <taxon>Desulfitibacteraceae</taxon>
        <taxon>Metallumcola</taxon>
    </lineage>
</organism>
<dbReference type="AlphaFoldDB" id="A0AAU0UVS8"/>
<protein>
    <submittedName>
        <fullName evidence="2">Uncharacterized protein</fullName>
    </submittedName>
</protein>
<evidence type="ECO:0000313" key="2">
    <source>
        <dbReference type="EMBL" id="WRO23428.1"/>
    </source>
</evidence>